<gene>
    <name evidence="1" type="ORF">PENTCL1PPCAC_11999</name>
</gene>
<dbReference type="Proteomes" id="UP001432027">
    <property type="component" value="Unassembled WGS sequence"/>
</dbReference>
<feature type="non-terminal residue" evidence="1">
    <location>
        <position position="1"/>
    </location>
</feature>
<accession>A0AAV5T3J6</accession>
<proteinExistence type="predicted"/>
<comment type="caution">
    <text evidence="1">The sequence shown here is derived from an EMBL/GenBank/DDBJ whole genome shotgun (WGS) entry which is preliminary data.</text>
</comment>
<name>A0AAV5T3J6_9BILA</name>
<evidence type="ECO:0000313" key="2">
    <source>
        <dbReference type="Proteomes" id="UP001432027"/>
    </source>
</evidence>
<protein>
    <submittedName>
        <fullName evidence="1">Uncharacterized protein</fullName>
    </submittedName>
</protein>
<keyword evidence="2" id="KW-1185">Reference proteome</keyword>
<dbReference type="EMBL" id="BTSX01000003">
    <property type="protein sequence ID" value="GMS89824.1"/>
    <property type="molecule type" value="Genomic_DNA"/>
</dbReference>
<sequence length="184" mass="20157">IAFHARTRKYDKLCGWYDWAITSVHFNLMGVPLTIENLDHADGSYTIDESFVPVCSMDGDGRLGVVLRLDVPRPDDDVSVVEIAVVDEDMPPLIERLVRLSIERGNTDSWPAAVSCGAFDVAVPTTGVWTGEDDVKTIFADDAQKNSLEEAQALLMATWKKGLKMVVPPLDPAPTDSEPAESPE</sequence>
<organism evidence="1 2">
    <name type="scientific">Pristionchus entomophagus</name>
    <dbReference type="NCBI Taxonomy" id="358040"/>
    <lineage>
        <taxon>Eukaryota</taxon>
        <taxon>Metazoa</taxon>
        <taxon>Ecdysozoa</taxon>
        <taxon>Nematoda</taxon>
        <taxon>Chromadorea</taxon>
        <taxon>Rhabditida</taxon>
        <taxon>Rhabditina</taxon>
        <taxon>Diplogasteromorpha</taxon>
        <taxon>Diplogasteroidea</taxon>
        <taxon>Neodiplogasteridae</taxon>
        <taxon>Pristionchus</taxon>
    </lineage>
</organism>
<dbReference type="AlphaFoldDB" id="A0AAV5T3J6"/>
<evidence type="ECO:0000313" key="1">
    <source>
        <dbReference type="EMBL" id="GMS89824.1"/>
    </source>
</evidence>
<feature type="non-terminal residue" evidence="1">
    <location>
        <position position="184"/>
    </location>
</feature>
<reference evidence="1" key="1">
    <citation type="submission" date="2023-10" db="EMBL/GenBank/DDBJ databases">
        <title>Genome assembly of Pristionchus species.</title>
        <authorList>
            <person name="Yoshida K."/>
            <person name="Sommer R.J."/>
        </authorList>
    </citation>
    <scope>NUCLEOTIDE SEQUENCE</scope>
    <source>
        <strain evidence="1">RS0144</strain>
    </source>
</reference>